<evidence type="ECO:0000256" key="1">
    <source>
        <dbReference type="ARBA" id="ARBA00009024"/>
    </source>
</evidence>
<proteinExistence type="inferred from homology"/>
<name>A0A9Q0E4B1_9TELE</name>
<dbReference type="InterPro" id="IPR006461">
    <property type="entry name" value="PLAC_motif_containing"/>
</dbReference>
<dbReference type="OrthoDB" id="1045822at2759"/>
<reference evidence="2" key="1">
    <citation type="submission" date="2022-07" db="EMBL/GenBank/DDBJ databases">
        <title>Chromosome-level genome of Muraenolepis orangiensis.</title>
        <authorList>
            <person name="Kim J."/>
        </authorList>
    </citation>
    <scope>NUCLEOTIDE SEQUENCE</scope>
    <source>
        <strain evidence="2">KU_S4_2022</strain>
        <tissue evidence="2">Muscle</tissue>
    </source>
</reference>
<dbReference type="AlphaFoldDB" id="A0A9Q0E4B1"/>
<evidence type="ECO:0000313" key="3">
    <source>
        <dbReference type="Proteomes" id="UP001148018"/>
    </source>
</evidence>
<dbReference type="EMBL" id="JANIIK010000048">
    <property type="protein sequence ID" value="KAJ3599056.1"/>
    <property type="molecule type" value="Genomic_DNA"/>
</dbReference>
<gene>
    <name evidence="2" type="ORF">NHX12_033019</name>
</gene>
<dbReference type="Pfam" id="PF04749">
    <property type="entry name" value="PLAC8"/>
    <property type="match status" value="1"/>
</dbReference>
<dbReference type="Proteomes" id="UP001148018">
    <property type="component" value="Unassembled WGS sequence"/>
</dbReference>
<dbReference type="PANTHER" id="PTHR15907">
    <property type="entry name" value="DUF614 FAMILY PROTEIN-RELATED"/>
    <property type="match status" value="1"/>
</dbReference>
<protein>
    <recommendedName>
        <fullName evidence="4">Cornifelin</fullName>
    </recommendedName>
</protein>
<evidence type="ECO:0008006" key="4">
    <source>
        <dbReference type="Google" id="ProtNLM"/>
    </source>
</evidence>
<keyword evidence="3" id="KW-1185">Reference proteome</keyword>
<comment type="caution">
    <text evidence="2">The sequence shown here is derived from an EMBL/GenBank/DDBJ whole genome shotgun (WGS) entry which is preliminary data.</text>
</comment>
<organism evidence="2 3">
    <name type="scientific">Muraenolepis orangiensis</name>
    <name type="common">Patagonian moray cod</name>
    <dbReference type="NCBI Taxonomy" id="630683"/>
    <lineage>
        <taxon>Eukaryota</taxon>
        <taxon>Metazoa</taxon>
        <taxon>Chordata</taxon>
        <taxon>Craniata</taxon>
        <taxon>Vertebrata</taxon>
        <taxon>Euteleostomi</taxon>
        <taxon>Actinopterygii</taxon>
        <taxon>Neopterygii</taxon>
        <taxon>Teleostei</taxon>
        <taxon>Neoteleostei</taxon>
        <taxon>Acanthomorphata</taxon>
        <taxon>Zeiogadaria</taxon>
        <taxon>Gadariae</taxon>
        <taxon>Gadiformes</taxon>
        <taxon>Muraenolepidoidei</taxon>
        <taxon>Muraenolepididae</taxon>
        <taxon>Muraenolepis</taxon>
    </lineage>
</organism>
<accession>A0A9Q0E4B1</accession>
<evidence type="ECO:0000313" key="2">
    <source>
        <dbReference type="EMBL" id="KAJ3599056.1"/>
    </source>
</evidence>
<sequence>MAATVVVQCAPPELTGWSSDLLDCCDDMNSCCYAFWCLPCFACTTTKQFGERRCLPLLDVFTPALAAAFGIPLCVPPAGLALRIAVRHKYGIKGTLCKDVMASCFCGWCSWCQLAREMERRKAASALATVPSHRVVVNVQPPPTTTTTTATTMQTTPQVQMLHQQSFAAPAHGYGPVAPAPVPVAPVCFSARTAAPPRGPSALGGGAYQLPGYLIQSDFL</sequence>
<dbReference type="NCBIfam" id="TIGR01571">
    <property type="entry name" value="A_thal_Cys_rich"/>
    <property type="match status" value="1"/>
</dbReference>
<comment type="similarity">
    <text evidence="1">Belongs to the cornifelin family.</text>
</comment>